<dbReference type="EMBL" id="CAJPIZ010020335">
    <property type="protein sequence ID" value="CAG2117250.1"/>
    <property type="molecule type" value="Genomic_DNA"/>
</dbReference>
<keyword evidence="3" id="KW-0812">Transmembrane</keyword>
<proteinExistence type="predicted"/>
<keyword evidence="1" id="KW-0677">Repeat</keyword>
<name>A0A7R9LAE3_9ACAR</name>
<evidence type="ECO:0000313" key="5">
    <source>
        <dbReference type="Proteomes" id="UP000759131"/>
    </source>
</evidence>
<reference evidence="4" key="1">
    <citation type="submission" date="2020-11" db="EMBL/GenBank/DDBJ databases">
        <authorList>
            <person name="Tran Van P."/>
        </authorList>
    </citation>
    <scope>NUCLEOTIDE SEQUENCE</scope>
</reference>
<accession>A0A7R9LAE3</accession>
<keyword evidence="3" id="KW-1133">Transmembrane helix</keyword>
<dbReference type="OrthoDB" id="10051363at2759"/>
<dbReference type="PROSITE" id="PS00626">
    <property type="entry name" value="RCC1_2"/>
    <property type="match status" value="1"/>
</dbReference>
<feature type="transmembrane region" description="Helical" evidence="3">
    <location>
        <begin position="47"/>
        <end position="68"/>
    </location>
</feature>
<keyword evidence="5" id="KW-1185">Reference proteome</keyword>
<dbReference type="EMBL" id="OC874910">
    <property type="protein sequence ID" value="CAD7638014.1"/>
    <property type="molecule type" value="Genomic_DNA"/>
</dbReference>
<dbReference type="Gene3D" id="2.130.10.30">
    <property type="entry name" value="Regulator of chromosome condensation 1/beta-lactamase-inhibitor protein II"/>
    <property type="match status" value="1"/>
</dbReference>
<dbReference type="PRINTS" id="PR00633">
    <property type="entry name" value="RCCNDNSATION"/>
</dbReference>
<protein>
    <submittedName>
        <fullName evidence="4">Uncharacterized protein</fullName>
    </submittedName>
</protein>
<dbReference type="AlphaFoldDB" id="A0A7R9LAE3"/>
<organism evidence="4">
    <name type="scientific">Medioppia subpectinata</name>
    <dbReference type="NCBI Taxonomy" id="1979941"/>
    <lineage>
        <taxon>Eukaryota</taxon>
        <taxon>Metazoa</taxon>
        <taxon>Ecdysozoa</taxon>
        <taxon>Arthropoda</taxon>
        <taxon>Chelicerata</taxon>
        <taxon>Arachnida</taxon>
        <taxon>Acari</taxon>
        <taxon>Acariformes</taxon>
        <taxon>Sarcoptiformes</taxon>
        <taxon>Oribatida</taxon>
        <taxon>Brachypylina</taxon>
        <taxon>Oppioidea</taxon>
        <taxon>Oppiidae</taxon>
        <taxon>Medioppia</taxon>
    </lineage>
</organism>
<evidence type="ECO:0000313" key="4">
    <source>
        <dbReference type="EMBL" id="CAD7638014.1"/>
    </source>
</evidence>
<feature type="non-terminal residue" evidence="4">
    <location>
        <position position="1"/>
    </location>
</feature>
<dbReference type="Proteomes" id="UP000759131">
    <property type="component" value="Unassembled WGS sequence"/>
</dbReference>
<dbReference type="SUPFAM" id="SSF50985">
    <property type="entry name" value="RCC1/BLIP-II"/>
    <property type="match status" value="1"/>
</dbReference>
<evidence type="ECO:0000256" key="1">
    <source>
        <dbReference type="ARBA" id="ARBA00022737"/>
    </source>
</evidence>
<dbReference type="InterPro" id="IPR009091">
    <property type="entry name" value="RCC1/BLIP-II"/>
</dbReference>
<dbReference type="InterPro" id="IPR051210">
    <property type="entry name" value="Ub_ligase/GEF_domain"/>
</dbReference>
<evidence type="ECO:0000256" key="2">
    <source>
        <dbReference type="PROSITE-ProRule" id="PRU00235"/>
    </source>
</evidence>
<feature type="transmembrane region" description="Helical" evidence="3">
    <location>
        <begin position="75"/>
        <end position="93"/>
    </location>
</feature>
<keyword evidence="3" id="KW-0472">Membrane</keyword>
<evidence type="ECO:0000256" key="3">
    <source>
        <dbReference type="SAM" id="Phobius"/>
    </source>
</evidence>
<dbReference type="PANTHER" id="PTHR22870:SF360">
    <property type="entry name" value="ULTRAVIOLET-B RECEPTOR UVR8"/>
    <property type="match status" value="1"/>
</dbReference>
<feature type="transmembrane region" description="Helical" evidence="3">
    <location>
        <begin position="99"/>
        <end position="117"/>
    </location>
</feature>
<dbReference type="PANTHER" id="PTHR22870">
    <property type="entry name" value="REGULATOR OF CHROMOSOME CONDENSATION"/>
    <property type="match status" value="1"/>
</dbReference>
<sequence>MFAKGKPNLFGSVKIAVQVVYLLSIIIDMYIIAESELPANFKPESKIQWAILMMTAFDMVFALIGIYGAIRELKMIVMVVLASNSIQVLYAGGTGNLMLGLWSLVRALMTGIFLYLVDLKQQKGLDLKPQSTRATHLVYGLGSNYLGALGLGHNRAVKSAQIIPQLCYKTIRQFINGYDFVLSITNDHCVYGWGCNGWAQLAREVGVAKGYAKPDIIAALSRKNIREISCGFSHSLALTGDGCVYGWGYNRFGQVGSDQPISA</sequence>
<dbReference type="PROSITE" id="PS50012">
    <property type="entry name" value="RCC1_3"/>
    <property type="match status" value="1"/>
</dbReference>
<feature type="transmembrane region" description="Helical" evidence="3">
    <location>
        <begin position="12"/>
        <end position="32"/>
    </location>
</feature>
<feature type="repeat" description="RCC1" evidence="2">
    <location>
        <begin position="188"/>
        <end position="241"/>
    </location>
</feature>
<dbReference type="InterPro" id="IPR000408">
    <property type="entry name" value="Reg_chr_condens"/>
</dbReference>
<dbReference type="Pfam" id="PF13540">
    <property type="entry name" value="RCC1_2"/>
    <property type="match status" value="1"/>
</dbReference>
<gene>
    <name evidence="4" type="ORF">OSB1V03_LOCUS17203</name>
</gene>